<evidence type="ECO:0000256" key="1">
    <source>
        <dbReference type="ARBA" id="ARBA00006885"/>
    </source>
</evidence>
<dbReference type="Pfam" id="PF03364">
    <property type="entry name" value="Polyketide_cyc"/>
    <property type="match status" value="2"/>
</dbReference>
<name>A0A2K3DKX4_CHLRE</name>
<evidence type="ECO:0000259" key="5">
    <source>
        <dbReference type="Pfam" id="PF03364"/>
    </source>
</evidence>
<dbReference type="SUPFAM" id="SSF55961">
    <property type="entry name" value="Bet v1-like"/>
    <property type="match status" value="2"/>
</dbReference>
<comment type="subunit">
    <text evidence="2">Interacts with coenzyme Q.</text>
</comment>
<dbReference type="GO" id="GO:0048039">
    <property type="term" value="F:ubiquinone binding"/>
    <property type="evidence" value="ECO:0007669"/>
    <property type="project" value="InterPro"/>
</dbReference>
<comment type="function">
    <text evidence="3">Required for the function of coenzyme Q in the respiratory chain. May serve as a chaperone or may be involved in the transport of Q6 from its site of synthesis to the catalytic sites of the respiratory complexes.</text>
</comment>
<feature type="compositionally biased region" description="Low complexity" evidence="4">
    <location>
        <begin position="134"/>
        <end position="153"/>
    </location>
</feature>
<dbReference type="ExpressionAtlas" id="A0A2K3DKX4">
    <property type="expression patterns" value="baseline"/>
</dbReference>
<evidence type="ECO:0000256" key="3">
    <source>
        <dbReference type="ARBA" id="ARBA00024947"/>
    </source>
</evidence>
<gene>
    <name evidence="6" type="ORF">CHLRE_07g345700v5</name>
</gene>
<dbReference type="RefSeq" id="XP_042923022.1">
    <property type="nucleotide sequence ID" value="XM_043064454.1"/>
</dbReference>
<evidence type="ECO:0000256" key="4">
    <source>
        <dbReference type="SAM" id="MobiDB-lite"/>
    </source>
</evidence>
<evidence type="ECO:0000313" key="7">
    <source>
        <dbReference type="Proteomes" id="UP000006906"/>
    </source>
</evidence>
<feature type="region of interest" description="Disordered" evidence="4">
    <location>
        <begin position="165"/>
        <end position="191"/>
    </location>
</feature>
<dbReference type="CDD" id="cd07813">
    <property type="entry name" value="COQ10p_like"/>
    <property type="match status" value="1"/>
</dbReference>
<dbReference type="Proteomes" id="UP000006906">
    <property type="component" value="Chromosome 7"/>
</dbReference>
<dbReference type="GO" id="GO:0005739">
    <property type="term" value="C:mitochondrion"/>
    <property type="evidence" value="ECO:0000318"/>
    <property type="project" value="GO_Central"/>
</dbReference>
<dbReference type="FunCoup" id="A0A2K3DKX4">
    <property type="interactions" value="675"/>
</dbReference>
<dbReference type="AlphaFoldDB" id="A0A2K3DKX4"/>
<dbReference type="InterPro" id="IPR005031">
    <property type="entry name" value="COQ10_START"/>
</dbReference>
<dbReference type="OrthoDB" id="292693at2759"/>
<evidence type="ECO:0000256" key="2">
    <source>
        <dbReference type="ARBA" id="ARBA00011814"/>
    </source>
</evidence>
<dbReference type="InterPro" id="IPR044996">
    <property type="entry name" value="COQ10-like"/>
</dbReference>
<proteinExistence type="inferred from homology"/>
<dbReference type="InterPro" id="IPR023393">
    <property type="entry name" value="START-like_dom_sf"/>
</dbReference>
<keyword evidence="7" id="KW-1185">Reference proteome</keyword>
<dbReference type="KEGG" id="cre:CHLRE_07g345700v5"/>
<feature type="region of interest" description="Disordered" evidence="4">
    <location>
        <begin position="121"/>
        <end position="153"/>
    </location>
</feature>
<comment type="similarity">
    <text evidence="1">Belongs to the COQ10 family.</text>
</comment>
<protein>
    <recommendedName>
        <fullName evidence="5">Coenzyme Q-binding protein COQ10 START domain-containing protein</fullName>
    </recommendedName>
</protein>
<dbReference type="GO" id="GO:0045333">
    <property type="term" value="P:cellular respiration"/>
    <property type="evidence" value="ECO:0007669"/>
    <property type="project" value="InterPro"/>
</dbReference>
<dbReference type="InParanoid" id="A0A2K3DKX4"/>
<evidence type="ECO:0000313" key="6">
    <source>
        <dbReference type="EMBL" id="PNW81183.1"/>
    </source>
</evidence>
<accession>A0A2K3DKX4</accession>
<feature type="region of interest" description="Disordered" evidence="4">
    <location>
        <begin position="294"/>
        <end position="389"/>
    </location>
</feature>
<sequence>MTGRRALTAAVGAVCRAAAPVECRLTAAAAAVPSLLVPTSPAALWTASESVQPSLRLAEEARALSHAHATTSSRGFFTAYTPASKVFRQRKLVGWTPEQLYAVVSRVEDYHLFVPWCQKSRVTRPPGPLPPPHQLRQQQQQQQHLRSQGAAAAAAGRAAGAAAATASGAGGGGVATADRAQGQGQGQGQAGPSYMEAELEVGFQLLVERYTSQIYLTPGRAVRSAVPDSSLFDHLDSTWTMEPGPAPATCWLSFHVDFAFRSQLHGYLADLFFSEVVKQMSNAFEGRCARLYGPSSLLSPPRPRTGGAAHTHTHTHQQHQQQPHTHTHQHPAHSSTARAGSSTSSSNSPARPMSPKAPAGSSGTDSGTGSPGKTAAAAAAAAGAVAAGR</sequence>
<dbReference type="STRING" id="3055.A0A2K3DKX4"/>
<dbReference type="PANTHER" id="PTHR12901">
    <property type="entry name" value="SPERM PROTEIN HOMOLOG"/>
    <property type="match status" value="1"/>
</dbReference>
<organism evidence="6 7">
    <name type="scientific">Chlamydomonas reinhardtii</name>
    <name type="common">Chlamydomonas smithii</name>
    <dbReference type="NCBI Taxonomy" id="3055"/>
    <lineage>
        <taxon>Eukaryota</taxon>
        <taxon>Viridiplantae</taxon>
        <taxon>Chlorophyta</taxon>
        <taxon>core chlorophytes</taxon>
        <taxon>Chlorophyceae</taxon>
        <taxon>CS clade</taxon>
        <taxon>Chlamydomonadales</taxon>
        <taxon>Chlamydomonadaceae</taxon>
        <taxon>Chlamydomonas</taxon>
    </lineage>
</organism>
<dbReference type="Gene3D" id="3.30.530.20">
    <property type="match status" value="1"/>
</dbReference>
<feature type="compositionally biased region" description="Low complexity" evidence="4">
    <location>
        <begin position="332"/>
        <end position="389"/>
    </location>
</feature>
<dbReference type="EMBL" id="CM008968">
    <property type="protein sequence ID" value="PNW81183.1"/>
    <property type="molecule type" value="Genomic_DNA"/>
</dbReference>
<dbReference type="GeneID" id="5718019"/>
<feature type="domain" description="Coenzyme Q-binding protein COQ10 START" evidence="5">
    <location>
        <begin position="192"/>
        <end position="285"/>
    </location>
</feature>
<dbReference type="PANTHER" id="PTHR12901:SF10">
    <property type="entry name" value="COENZYME Q-BINDING PROTEIN COQ10, MITOCHONDRIAL"/>
    <property type="match status" value="1"/>
</dbReference>
<feature type="domain" description="Coenzyme Q-binding protein COQ10 START" evidence="5">
    <location>
        <begin position="96"/>
        <end position="127"/>
    </location>
</feature>
<reference evidence="6 7" key="1">
    <citation type="journal article" date="2007" name="Science">
        <title>The Chlamydomonas genome reveals the evolution of key animal and plant functions.</title>
        <authorList>
            <person name="Merchant S.S."/>
            <person name="Prochnik S.E."/>
            <person name="Vallon O."/>
            <person name="Harris E.H."/>
            <person name="Karpowicz S.J."/>
            <person name="Witman G.B."/>
            <person name="Terry A."/>
            <person name="Salamov A."/>
            <person name="Fritz-Laylin L.K."/>
            <person name="Marechal-Drouard L."/>
            <person name="Marshall W.F."/>
            <person name="Qu L.H."/>
            <person name="Nelson D.R."/>
            <person name="Sanderfoot A.A."/>
            <person name="Spalding M.H."/>
            <person name="Kapitonov V.V."/>
            <person name="Ren Q."/>
            <person name="Ferris P."/>
            <person name="Lindquist E."/>
            <person name="Shapiro H."/>
            <person name="Lucas S.M."/>
            <person name="Grimwood J."/>
            <person name="Schmutz J."/>
            <person name="Cardol P."/>
            <person name="Cerutti H."/>
            <person name="Chanfreau G."/>
            <person name="Chen C.L."/>
            <person name="Cognat V."/>
            <person name="Croft M.T."/>
            <person name="Dent R."/>
            <person name="Dutcher S."/>
            <person name="Fernandez E."/>
            <person name="Fukuzawa H."/>
            <person name="Gonzalez-Ballester D."/>
            <person name="Gonzalez-Halphen D."/>
            <person name="Hallmann A."/>
            <person name="Hanikenne M."/>
            <person name="Hippler M."/>
            <person name="Inwood W."/>
            <person name="Jabbari K."/>
            <person name="Kalanon M."/>
            <person name="Kuras R."/>
            <person name="Lefebvre P.A."/>
            <person name="Lemaire S.D."/>
            <person name="Lobanov A.V."/>
            <person name="Lohr M."/>
            <person name="Manuell A."/>
            <person name="Meier I."/>
            <person name="Mets L."/>
            <person name="Mittag M."/>
            <person name="Mittelmeier T."/>
            <person name="Moroney J.V."/>
            <person name="Moseley J."/>
            <person name="Napoli C."/>
            <person name="Nedelcu A.M."/>
            <person name="Niyogi K."/>
            <person name="Novoselov S.V."/>
            <person name="Paulsen I.T."/>
            <person name="Pazour G."/>
            <person name="Purton S."/>
            <person name="Ral J.P."/>
            <person name="Riano-Pachon D.M."/>
            <person name="Riekhof W."/>
            <person name="Rymarquis L."/>
            <person name="Schroda M."/>
            <person name="Stern D."/>
            <person name="Umen J."/>
            <person name="Willows R."/>
            <person name="Wilson N."/>
            <person name="Zimmer S.L."/>
            <person name="Allmer J."/>
            <person name="Balk J."/>
            <person name="Bisova K."/>
            <person name="Chen C.J."/>
            <person name="Elias M."/>
            <person name="Gendler K."/>
            <person name="Hauser C."/>
            <person name="Lamb M.R."/>
            <person name="Ledford H."/>
            <person name="Long J.C."/>
            <person name="Minagawa J."/>
            <person name="Page M.D."/>
            <person name="Pan J."/>
            <person name="Pootakham W."/>
            <person name="Roje S."/>
            <person name="Rose A."/>
            <person name="Stahlberg E."/>
            <person name="Terauchi A.M."/>
            <person name="Yang P."/>
            <person name="Ball S."/>
            <person name="Bowler C."/>
            <person name="Dieckmann C.L."/>
            <person name="Gladyshev V.N."/>
            <person name="Green P."/>
            <person name="Jorgensen R."/>
            <person name="Mayfield S."/>
            <person name="Mueller-Roeber B."/>
            <person name="Rajamani S."/>
            <person name="Sayre R.T."/>
            <person name="Brokstein P."/>
            <person name="Dubchak I."/>
            <person name="Goodstein D."/>
            <person name="Hornick L."/>
            <person name="Huang Y.W."/>
            <person name="Jhaveri J."/>
            <person name="Luo Y."/>
            <person name="Martinez D."/>
            <person name="Ngau W.C."/>
            <person name="Otillar B."/>
            <person name="Poliakov A."/>
            <person name="Porter A."/>
            <person name="Szajkowski L."/>
            <person name="Werner G."/>
            <person name="Zhou K."/>
            <person name="Grigoriev I.V."/>
            <person name="Rokhsar D.S."/>
            <person name="Grossman A.R."/>
        </authorList>
    </citation>
    <scope>NUCLEOTIDE SEQUENCE [LARGE SCALE GENOMIC DNA]</scope>
    <source>
        <strain evidence="7">CC-503</strain>
    </source>
</reference>
<dbReference type="Gramene" id="PNW81183">
    <property type="protein sequence ID" value="PNW81183"/>
    <property type="gene ID" value="CHLRE_07g345700v5"/>
</dbReference>